<accession>A0A0R2A0Y2</accession>
<protein>
    <submittedName>
        <fullName evidence="1">Uncharacterized protein</fullName>
    </submittedName>
</protein>
<dbReference type="AlphaFoldDB" id="A0A0R2A0Y2"/>
<gene>
    <name evidence="1" type="ORF">FC26_GL000235</name>
</gene>
<evidence type="ECO:0000313" key="2">
    <source>
        <dbReference type="Proteomes" id="UP000051733"/>
    </source>
</evidence>
<name>A0A0R2A0Y2_9LACO</name>
<evidence type="ECO:0000313" key="1">
    <source>
        <dbReference type="EMBL" id="KRM60753.1"/>
    </source>
</evidence>
<sequence>MSLPRLSVRQTGNQPAAFLKAHRLGDGEFKFTHTTQKRLIVDRTLFNDDIFERYHKYRGQ</sequence>
<keyword evidence="2" id="KW-1185">Reference proteome</keyword>
<organism evidence="1 2">
    <name type="scientific">Paucilactobacillus vaccinostercus DSM 20634</name>
    <dbReference type="NCBI Taxonomy" id="1423813"/>
    <lineage>
        <taxon>Bacteria</taxon>
        <taxon>Bacillati</taxon>
        <taxon>Bacillota</taxon>
        <taxon>Bacilli</taxon>
        <taxon>Lactobacillales</taxon>
        <taxon>Lactobacillaceae</taxon>
        <taxon>Paucilactobacillus</taxon>
    </lineage>
</organism>
<dbReference type="Proteomes" id="UP000051733">
    <property type="component" value="Unassembled WGS sequence"/>
</dbReference>
<dbReference type="EMBL" id="AYYY01000061">
    <property type="protein sequence ID" value="KRM60753.1"/>
    <property type="molecule type" value="Genomic_DNA"/>
</dbReference>
<comment type="caution">
    <text evidence="1">The sequence shown here is derived from an EMBL/GenBank/DDBJ whole genome shotgun (WGS) entry which is preliminary data.</text>
</comment>
<proteinExistence type="predicted"/>
<reference evidence="1 2" key="1">
    <citation type="journal article" date="2015" name="Genome Announc.">
        <title>Expanding the biotechnology potential of lactobacilli through comparative genomics of 213 strains and associated genera.</title>
        <authorList>
            <person name="Sun Z."/>
            <person name="Harris H.M."/>
            <person name="McCann A."/>
            <person name="Guo C."/>
            <person name="Argimon S."/>
            <person name="Zhang W."/>
            <person name="Yang X."/>
            <person name="Jeffery I.B."/>
            <person name="Cooney J.C."/>
            <person name="Kagawa T.F."/>
            <person name="Liu W."/>
            <person name="Song Y."/>
            <person name="Salvetti E."/>
            <person name="Wrobel A."/>
            <person name="Rasinkangas P."/>
            <person name="Parkhill J."/>
            <person name="Rea M.C."/>
            <person name="O'Sullivan O."/>
            <person name="Ritari J."/>
            <person name="Douillard F.P."/>
            <person name="Paul Ross R."/>
            <person name="Yang R."/>
            <person name="Briner A.E."/>
            <person name="Felis G.E."/>
            <person name="de Vos W.M."/>
            <person name="Barrangou R."/>
            <person name="Klaenhammer T.R."/>
            <person name="Caufield P.W."/>
            <person name="Cui Y."/>
            <person name="Zhang H."/>
            <person name="O'Toole P.W."/>
        </authorList>
    </citation>
    <scope>NUCLEOTIDE SEQUENCE [LARGE SCALE GENOMIC DNA]</scope>
    <source>
        <strain evidence="1 2">DSM 20634</strain>
    </source>
</reference>